<organism evidence="1 2">
    <name type="scientific">Phaeosphaeria nodorum (strain SN15 / ATCC MYA-4574 / FGSC 10173)</name>
    <name type="common">Glume blotch fungus</name>
    <name type="synonym">Parastagonospora nodorum</name>
    <dbReference type="NCBI Taxonomy" id="321614"/>
    <lineage>
        <taxon>Eukaryota</taxon>
        <taxon>Fungi</taxon>
        <taxon>Dikarya</taxon>
        <taxon>Ascomycota</taxon>
        <taxon>Pezizomycotina</taxon>
        <taxon>Dothideomycetes</taxon>
        <taxon>Pleosporomycetidae</taxon>
        <taxon>Pleosporales</taxon>
        <taxon>Pleosporineae</taxon>
        <taxon>Phaeosphaeriaceae</taxon>
        <taxon>Parastagonospora</taxon>
    </lineage>
</organism>
<evidence type="ECO:0000313" key="1">
    <source>
        <dbReference type="EMBL" id="QRC94254.1"/>
    </source>
</evidence>
<dbReference type="AlphaFoldDB" id="A0A7U2EWF2"/>
<gene>
    <name evidence="1" type="ORF">JI435_075140</name>
</gene>
<dbReference type="RefSeq" id="XP_001797848.1">
    <property type="nucleotide sequence ID" value="XM_001797796.1"/>
</dbReference>
<accession>A0A7U2EWF2</accession>
<dbReference type="VEuPathDB" id="FungiDB:JI435_075140"/>
<dbReference type="EMBL" id="CP069026">
    <property type="protein sequence ID" value="QRC94254.1"/>
    <property type="molecule type" value="Genomic_DNA"/>
</dbReference>
<protein>
    <submittedName>
        <fullName evidence="1">Uncharacterized protein</fullName>
    </submittedName>
</protein>
<name>A0A7U2EWF2_PHANO</name>
<evidence type="ECO:0000313" key="2">
    <source>
        <dbReference type="Proteomes" id="UP000663193"/>
    </source>
</evidence>
<proteinExistence type="predicted"/>
<keyword evidence="2" id="KW-1185">Reference proteome</keyword>
<sequence>MKPQIVLTQQLPATRETNTKQQTYLVHVCRSTQGANSIPPGVGGRHLPTIARFFGRKTCNMQHKRVNSVHPASSDQQAINALPQSTWVHARTSCLRQLGSTSVIQTAGS</sequence>
<dbReference type="KEGG" id="pno:SNOG_07514"/>
<reference evidence="2" key="1">
    <citation type="journal article" date="2021" name="BMC Genomics">
        <title>Chromosome-level genome assembly and manually-curated proteome of model necrotroph Parastagonospora nodorum Sn15 reveals a genome-wide trove of candidate effector homologs, and redundancy of virulence-related functions within an accessory chromosome.</title>
        <authorList>
            <person name="Bertazzoni S."/>
            <person name="Jones D.A.B."/>
            <person name="Phan H.T."/>
            <person name="Tan K.-C."/>
            <person name="Hane J.K."/>
        </authorList>
    </citation>
    <scope>NUCLEOTIDE SEQUENCE [LARGE SCALE GENOMIC DNA]</scope>
    <source>
        <strain evidence="2">SN15 / ATCC MYA-4574 / FGSC 10173)</strain>
    </source>
</reference>
<dbReference type="Proteomes" id="UP000663193">
    <property type="component" value="Chromosome 4"/>
</dbReference>